<dbReference type="PROSITE" id="PS50023">
    <property type="entry name" value="LIM_DOMAIN_2"/>
    <property type="match status" value="3"/>
</dbReference>
<dbReference type="Gene3D" id="2.10.110.10">
    <property type="entry name" value="Cysteine Rich Protein"/>
    <property type="match status" value="3"/>
</dbReference>
<dbReference type="PANTHER" id="PTHR24210">
    <property type="entry name" value="LIM DOMAIN-CONTAINING PROTEIN"/>
    <property type="match status" value="1"/>
</dbReference>
<evidence type="ECO:0000256" key="3">
    <source>
        <dbReference type="ARBA" id="ARBA00023038"/>
    </source>
</evidence>
<dbReference type="PROSITE" id="PS00478">
    <property type="entry name" value="LIM_DOMAIN_1"/>
    <property type="match status" value="2"/>
</dbReference>
<dbReference type="InterPro" id="IPR001781">
    <property type="entry name" value="Znf_LIM"/>
</dbReference>
<dbReference type="RefSeq" id="XP_024082659.1">
    <property type="nucleotide sequence ID" value="XM_024226891.1"/>
</dbReference>
<reference evidence="7" key="1">
    <citation type="submission" date="2022-01" db="UniProtKB">
        <authorList>
            <consortium name="EnsemblMetazoa"/>
        </authorList>
    </citation>
    <scope>IDENTIFICATION</scope>
</reference>
<keyword evidence="8" id="KW-1185">Reference proteome</keyword>
<feature type="domain" description="LIM zinc-binding" evidence="6">
    <location>
        <begin position="107"/>
        <end position="165"/>
    </location>
</feature>
<dbReference type="GeneID" id="112126125"/>
<dbReference type="EnsemblMetazoa" id="XM_024226891.1">
    <property type="protein sequence ID" value="XP_024082659.1"/>
    <property type="gene ID" value="LOC112126125"/>
</dbReference>
<comment type="subcellular location">
    <subcellularLocation>
        <location evidence="4">Cytoplasm</location>
        <location evidence="4">Myofibril</location>
        <location evidence="4">Sarcomere</location>
        <location evidence="4">M line</location>
    </subcellularLocation>
</comment>
<name>A0A8I6SG29_CIMLE</name>
<dbReference type="SUPFAM" id="SSF57716">
    <property type="entry name" value="Glucocorticoid receptor-like (DNA-binding domain)"/>
    <property type="match status" value="2"/>
</dbReference>
<dbReference type="GO" id="GO:0031430">
    <property type="term" value="C:M band"/>
    <property type="evidence" value="ECO:0007669"/>
    <property type="project" value="UniProtKB-SubCell"/>
</dbReference>
<dbReference type="KEGG" id="clec:112126125"/>
<accession>A0A8I6SG29</accession>
<dbReference type="AlphaFoldDB" id="A0A8I6SG29"/>
<dbReference type="InterPro" id="IPR017351">
    <property type="entry name" value="PINCH-1-4-like"/>
</dbReference>
<dbReference type="FunFam" id="2.10.110.10:FF:000009">
    <property type="entry name" value="Paxillin isoform 1"/>
    <property type="match status" value="1"/>
</dbReference>
<evidence type="ECO:0000256" key="4">
    <source>
        <dbReference type="ARBA" id="ARBA00037833"/>
    </source>
</evidence>
<keyword evidence="1 5" id="KW-0479">Metal-binding</keyword>
<evidence type="ECO:0000313" key="7">
    <source>
        <dbReference type="EnsemblMetazoa" id="XP_024082661.1"/>
    </source>
</evidence>
<evidence type="ECO:0000256" key="1">
    <source>
        <dbReference type="ARBA" id="ARBA00022723"/>
    </source>
</evidence>
<dbReference type="GO" id="GO:0055120">
    <property type="term" value="C:striated muscle dense body"/>
    <property type="evidence" value="ECO:0007669"/>
    <property type="project" value="UniProtKB-ARBA"/>
</dbReference>
<evidence type="ECO:0000313" key="8">
    <source>
        <dbReference type="Proteomes" id="UP000494040"/>
    </source>
</evidence>
<sequence>MSGKRLLPPTTSNLAPSARKTVTDCTKICSGCNERIEGTVSNFVPRSPGLFLTVFLFSQWFQALGQYWHQHHFKCAHCRKALTGQAYFQKDNKPFCKKDYLHLFGQNCQRCGGSIDGQSTQALNNFWHPEHFTCWICNKPIDKEHFNERFNKPYCVECFEKKEINPICEGCNNPITDAILVGMDKFWHKGCLLCSKCFYPVEKELVTKDGLPICKKCKLKKN</sequence>
<feature type="domain" description="LIM zinc-binding" evidence="6">
    <location>
        <begin position="27"/>
        <end position="106"/>
    </location>
</feature>
<proteinExistence type="predicted"/>
<dbReference type="Pfam" id="PF00412">
    <property type="entry name" value="LIM"/>
    <property type="match status" value="3"/>
</dbReference>
<organism evidence="7 8">
    <name type="scientific">Cimex lectularius</name>
    <name type="common">Bed bug</name>
    <name type="synonym">Acanthia lectularia</name>
    <dbReference type="NCBI Taxonomy" id="79782"/>
    <lineage>
        <taxon>Eukaryota</taxon>
        <taxon>Metazoa</taxon>
        <taxon>Ecdysozoa</taxon>
        <taxon>Arthropoda</taxon>
        <taxon>Hexapoda</taxon>
        <taxon>Insecta</taxon>
        <taxon>Pterygota</taxon>
        <taxon>Neoptera</taxon>
        <taxon>Paraneoptera</taxon>
        <taxon>Hemiptera</taxon>
        <taxon>Heteroptera</taxon>
        <taxon>Panheteroptera</taxon>
        <taxon>Cimicomorpha</taxon>
        <taxon>Cimicidae</taxon>
        <taxon>Cimex</taxon>
    </lineage>
</organism>
<dbReference type="RefSeq" id="XP_024082661.1">
    <property type="nucleotide sequence ID" value="XM_024226893.1"/>
</dbReference>
<dbReference type="OrthoDB" id="1112565at2759"/>
<dbReference type="PANTHER" id="PTHR24210:SF0">
    <property type="entry name" value="LIM DOMAIN-CONTAINING PROTEIN"/>
    <property type="match status" value="1"/>
</dbReference>
<dbReference type="GO" id="GO:0046872">
    <property type="term" value="F:metal ion binding"/>
    <property type="evidence" value="ECO:0007669"/>
    <property type="project" value="UniProtKB-KW"/>
</dbReference>
<dbReference type="SMART" id="SM00132">
    <property type="entry name" value="LIM"/>
    <property type="match status" value="3"/>
</dbReference>
<keyword evidence="2 5" id="KW-0862">Zinc</keyword>
<feature type="domain" description="LIM zinc-binding" evidence="6">
    <location>
        <begin position="166"/>
        <end position="222"/>
    </location>
</feature>
<dbReference type="Proteomes" id="UP000494040">
    <property type="component" value="Unassembled WGS sequence"/>
</dbReference>
<evidence type="ECO:0000256" key="5">
    <source>
        <dbReference type="PROSITE-ProRule" id="PRU00125"/>
    </source>
</evidence>
<dbReference type="OMA" id="IMERTIC"/>
<protein>
    <recommendedName>
        <fullName evidence="6">LIM zinc-binding domain-containing protein</fullName>
    </recommendedName>
</protein>
<dbReference type="CDD" id="cd08368">
    <property type="entry name" value="LIM"/>
    <property type="match status" value="1"/>
</dbReference>
<dbReference type="EnsemblMetazoa" id="XM_024226893.1">
    <property type="protein sequence ID" value="XP_024082661.1"/>
    <property type="gene ID" value="LOC112126125"/>
</dbReference>
<evidence type="ECO:0000259" key="6">
    <source>
        <dbReference type="PROSITE" id="PS50023"/>
    </source>
</evidence>
<keyword evidence="3 5" id="KW-0440">LIM domain</keyword>
<evidence type="ECO:0000256" key="2">
    <source>
        <dbReference type="ARBA" id="ARBA00022833"/>
    </source>
</evidence>